<dbReference type="AlphaFoldDB" id="A0A0F9BH42"/>
<dbReference type="InterPro" id="IPR036614">
    <property type="entry name" value="RusA-like_sf"/>
</dbReference>
<reference evidence="1" key="1">
    <citation type="journal article" date="2015" name="Nature">
        <title>Complex archaea that bridge the gap between prokaryotes and eukaryotes.</title>
        <authorList>
            <person name="Spang A."/>
            <person name="Saw J.H."/>
            <person name="Jorgensen S.L."/>
            <person name="Zaremba-Niedzwiedzka K."/>
            <person name="Martijn J."/>
            <person name="Lind A.E."/>
            <person name="van Eijk R."/>
            <person name="Schleper C."/>
            <person name="Guy L."/>
            <person name="Ettema T.J."/>
        </authorList>
    </citation>
    <scope>NUCLEOTIDE SEQUENCE</scope>
</reference>
<gene>
    <name evidence="1" type="ORF">LCGC14_2790130</name>
</gene>
<evidence type="ECO:0000313" key="1">
    <source>
        <dbReference type="EMBL" id="KKK83761.1"/>
    </source>
</evidence>
<accession>A0A0F9BH42</accession>
<dbReference type="GO" id="GO:0006281">
    <property type="term" value="P:DNA repair"/>
    <property type="evidence" value="ECO:0007669"/>
    <property type="project" value="InterPro"/>
</dbReference>
<dbReference type="EMBL" id="LAZR01052073">
    <property type="protein sequence ID" value="KKK83761.1"/>
    <property type="molecule type" value="Genomic_DNA"/>
</dbReference>
<proteinExistence type="predicted"/>
<dbReference type="SUPFAM" id="SSF103084">
    <property type="entry name" value="Holliday junction resolvase RusA"/>
    <property type="match status" value="1"/>
</dbReference>
<dbReference type="Gene3D" id="3.30.1330.70">
    <property type="entry name" value="Holliday junction resolvase RusA"/>
    <property type="match status" value="1"/>
</dbReference>
<comment type="caution">
    <text evidence="1">The sequence shown here is derived from an EMBL/GenBank/DDBJ whole genome shotgun (WGS) entry which is preliminary data.</text>
</comment>
<dbReference type="GO" id="GO:0006310">
    <property type="term" value="P:DNA recombination"/>
    <property type="evidence" value="ECO:0007669"/>
    <property type="project" value="InterPro"/>
</dbReference>
<organism evidence="1">
    <name type="scientific">marine sediment metagenome</name>
    <dbReference type="NCBI Taxonomy" id="412755"/>
    <lineage>
        <taxon>unclassified sequences</taxon>
        <taxon>metagenomes</taxon>
        <taxon>ecological metagenomes</taxon>
    </lineage>
</organism>
<protein>
    <submittedName>
        <fullName evidence="1">Uncharacterized protein</fullName>
    </submittedName>
</protein>
<sequence length="126" mass="14357">MPKAIEISFDKWPARGLFTNEAGNTLHWGPRNELRHEAREEAYWRAYNRLDKPFEKATIDIFVTAGDRRRRDLDSVLSACKSWVDGLVLAGIIKDDNYFCIPRISITFQGVGKENVTIVVSEVTDG</sequence>
<dbReference type="GO" id="GO:0000287">
    <property type="term" value="F:magnesium ion binding"/>
    <property type="evidence" value="ECO:0007669"/>
    <property type="project" value="InterPro"/>
</dbReference>
<name>A0A0F9BH42_9ZZZZ</name>